<feature type="transmembrane region" description="Helical" evidence="1">
    <location>
        <begin position="12"/>
        <end position="35"/>
    </location>
</feature>
<organism evidence="2 3">
    <name type="scientific">Ancylostoma ceylanicum</name>
    <dbReference type="NCBI Taxonomy" id="53326"/>
    <lineage>
        <taxon>Eukaryota</taxon>
        <taxon>Metazoa</taxon>
        <taxon>Ecdysozoa</taxon>
        <taxon>Nematoda</taxon>
        <taxon>Chromadorea</taxon>
        <taxon>Rhabditida</taxon>
        <taxon>Rhabditina</taxon>
        <taxon>Rhabditomorpha</taxon>
        <taxon>Strongyloidea</taxon>
        <taxon>Ancylostomatidae</taxon>
        <taxon>Ancylostomatinae</taxon>
        <taxon>Ancylostoma</taxon>
    </lineage>
</organism>
<keyword evidence="3" id="KW-1185">Reference proteome</keyword>
<evidence type="ECO:0000313" key="2">
    <source>
        <dbReference type="EMBL" id="EYB86694.1"/>
    </source>
</evidence>
<dbReference type="AlphaFoldDB" id="A0A016S8U5"/>
<name>A0A016S8U5_9BILA</name>
<evidence type="ECO:0000313" key="3">
    <source>
        <dbReference type="Proteomes" id="UP000024635"/>
    </source>
</evidence>
<accession>A0A016S8U5</accession>
<reference evidence="3" key="1">
    <citation type="journal article" date="2015" name="Nat. Genet.">
        <title>The genome and transcriptome of the zoonotic hookworm Ancylostoma ceylanicum identify infection-specific gene families.</title>
        <authorList>
            <person name="Schwarz E.M."/>
            <person name="Hu Y."/>
            <person name="Antoshechkin I."/>
            <person name="Miller M.M."/>
            <person name="Sternberg P.W."/>
            <person name="Aroian R.V."/>
        </authorList>
    </citation>
    <scope>NUCLEOTIDE SEQUENCE</scope>
    <source>
        <strain evidence="3">HY135</strain>
    </source>
</reference>
<evidence type="ECO:0000256" key="1">
    <source>
        <dbReference type="SAM" id="Phobius"/>
    </source>
</evidence>
<keyword evidence="1" id="KW-0472">Membrane</keyword>
<keyword evidence="1" id="KW-0812">Transmembrane</keyword>
<proteinExistence type="predicted"/>
<keyword evidence="1" id="KW-1133">Transmembrane helix</keyword>
<sequence length="203" mass="22955">MRSGSKQVRLPRLLICVARMQLLVIGLLFSATLIIENYAGTTCIVTEVAALQQDSKKCSVLHLNTYLDQRLVKQGKFFDFIKNIGEYSMFMLRKSNLSRITDLDVIKLHHGAQVSITQNELLAKLPKFEWKRGDRITFTVADNPNLDTTKLLKDVKARKMKNAHIQLPFGEFSATVVSSASQRYHDMIAGNQQISNEPPRSFG</sequence>
<protein>
    <submittedName>
        <fullName evidence="2">Uncharacterized protein</fullName>
    </submittedName>
</protein>
<dbReference type="EMBL" id="JARK01001610">
    <property type="protein sequence ID" value="EYB86694.1"/>
    <property type="molecule type" value="Genomic_DNA"/>
</dbReference>
<gene>
    <name evidence="2" type="primary">Acey_s0274.g1005</name>
    <name evidence="2" type="ORF">Y032_0274g1005</name>
</gene>
<comment type="caution">
    <text evidence="2">The sequence shown here is derived from an EMBL/GenBank/DDBJ whole genome shotgun (WGS) entry which is preliminary data.</text>
</comment>
<dbReference type="Proteomes" id="UP000024635">
    <property type="component" value="Unassembled WGS sequence"/>
</dbReference>